<dbReference type="PANTHER" id="PTHR30294">
    <property type="entry name" value="MEMBRANE COMPONENT OF ABC TRANSPORTER YHHJ-RELATED"/>
    <property type="match status" value="1"/>
</dbReference>
<feature type="transmembrane region" description="Helical" evidence="8">
    <location>
        <begin position="289"/>
        <end position="310"/>
    </location>
</feature>
<dbReference type="InterPro" id="IPR013525">
    <property type="entry name" value="ABC2_TM"/>
</dbReference>
<reference evidence="10 13" key="2">
    <citation type="submission" date="2019-10" db="EMBL/GenBank/DDBJ databases">
        <title>Prolixibacter strains distinguished by the presence of nitrate reductase genes were adept at nitrate-dependent anaerobic corrosion of metallic iron and carbon steel.</title>
        <authorList>
            <person name="Iino T."/>
            <person name="Shono N."/>
            <person name="Ito K."/>
            <person name="Nakamura R."/>
            <person name="Sueoka K."/>
            <person name="Harayama S."/>
            <person name="Ohkuma M."/>
        </authorList>
    </citation>
    <scope>NUCLEOTIDE SEQUENCE [LARGE SCALE GENOMIC DNA]</scope>
    <source>
        <strain evidence="10 13">MIC1-1</strain>
    </source>
</reference>
<keyword evidence="13" id="KW-1185">Reference proteome</keyword>
<evidence type="ECO:0000256" key="6">
    <source>
        <dbReference type="ARBA" id="ARBA00022989"/>
    </source>
</evidence>
<evidence type="ECO:0000256" key="5">
    <source>
        <dbReference type="ARBA" id="ARBA00022692"/>
    </source>
</evidence>
<dbReference type="AlphaFoldDB" id="A0A2P8CJI5"/>
<dbReference type="Pfam" id="PF12698">
    <property type="entry name" value="ABC2_membrane_3"/>
    <property type="match status" value="1"/>
</dbReference>
<accession>A0A2P8CJI5</accession>
<feature type="transmembrane region" description="Helical" evidence="8">
    <location>
        <begin position="21"/>
        <end position="40"/>
    </location>
</feature>
<protein>
    <submittedName>
        <fullName evidence="10">ABC transporter permease</fullName>
    </submittedName>
    <submittedName>
        <fullName evidence="11">ABC-2 type transport system permease protein</fullName>
    </submittedName>
</protein>
<organism evidence="11 12">
    <name type="scientific">Prolixibacter denitrificans</name>
    <dbReference type="NCBI Taxonomy" id="1541063"/>
    <lineage>
        <taxon>Bacteria</taxon>
        <taxon>Pseudomonadati</taxon>
        <taxon>Bacteroidota</taxon>
        <taxon>Bacteroidia</taxon>
        <taxon>Marinilabiliales</taxon>
        <taxon>Prolixibacteraceae</taxon>
        <taxon>Prolixibacter</taxon>
    </lineage>
</organism>
<evidence type="ECO:0000313" key="12">
    <source>
        <dbReference type="Proteomes" id="UP000240621"/>
    </source>
</evidence>
<evidence type="ECO:0000259" key="9">
    <source>
        <dbReference type="PROSITE" id="PS51012"/>
    </source>
</evidence>
<feature type="domain" description="ABC transmembrane type-2" evidence="9">
    <location>
        <begin position="128"/>
        <end position="371"/>
    </location>
</feature>
<dbReference type="Proteomes" id="UP000240621">
    <property type="component" value="Unassembled WGS sequence"/>
</dbReference>
<dbReference type="PROSITE" id="PS51012">
    <property type="entry name" value="ABC_TM2"/>
    <property type="match status" value="1"/>
</dbReference>
<proteinExistence type="inferred from homology"/>
<dbReference type="OrthoDB" id="9808686at2"/>
<feature type="transmembrane region" description="Helical" evidence="8">
    <location>
        <begin position="176"/>
        <end position="202"/>
    </location>
</feature>
<keyword evidence="3" id="KW-0813">Transport</keyword>
<evidence type="ECO:0000256" key="3">
    <source>
        <dbReference type="ARBA" id="ARBA00022448"/>
    </source>
</evidence>
<keyword evidence="4" id="KW-1003">Cell membrane</keyword>
<dbReference type="EMBL" id="PYGC01000001">
    <property type="protein sequence ID" value="PSK85124.1"/>
    <property type="molecule type" value="Genomic_DNA"/>
</dbReference>
<gene>
    <name evidence="11" type="ORF">CLV93_10176</name>
    <name evidence="10" type="ORF">JCM18694_39120</name>
</gene>
<evidence type="ECO:0000313" key="11">
    <source>
        <dbReference type="EMBL" id="PSK85124.1"/>
    </source>
</evidence>
<keyword evidence="6 8" id="KW-1133">Transmembrane helix</keyword>
<comment type="subcellular location">
    <subcellularLocation>
        <location evidence="1">Cell membrane</location>
        <topology evidence="1">Multi-pass membrane protein</topology>
    </subcellularLocation>
</comment>
<feature type="transmembrane region" description="Helical" evidence="8">
    <location>
        <begin position="350"/>
        <end position="368"/>
    </location>
</feature>
<name>A0A2P8CJI5_9BACT</name>
<evidence type="ECO:0000313" key="13">
    <source>
        <dbReference type="Proteomes" id="UP000396862"/>
    </source>
</evidence>
<dbReference type="EMBL" id="BLAU01000001">
    <property type="protein sequence ID" value="GET23666.1"/>
    <property type="molecule type" value="Genomic_DNA"/>
</dbReference>
<comment type="similarity">
    <text evidence="2">Belongs to the ABC-2 integral membrane protein family.</text>
</comment>
<keyword evidence="5 8" id="KW-0812">Transmembrane</keyword>
<comment type="caution">
    <text evidence="11">The sequence shown here is derived from an EMBL/GenBank/DDBJ whole genome shotgun (WGS) entry which is preliminary data.</text>
</comment>
<dbReference type="RefSeq" id="WP_106540192.1">
    <property type="nucleotide sequence ID" value="NZ_BLAU01000001.1"/>
</dbReference>
<evidence type="ECO:0000256" key="7">
    <source>
        <dbReference type="ARBA" id="ARBA00023136"/>
    </source>
</evidence>
<dbReference type="GO" id="GO:0005886">
    <property type="term" value="C:plasma membrane"/>
    <property type="evidence" value="ECO:0007669"/>
    <property type="project" value="UniProtKB-SubCell"/>
</dbReference>
<evidence type="ECO:0000313" key="10">
    <source>
        <dbReference type="EMBL" id="GET23666.1"/>
    </source>
</evidence>
<dbReference type="GO" id="GO:0140359">
    <property type="term" value="F:ABC-type transporter activity"/>
    <property type="evidence" value="ECO:0007669"/>
    <property type="project" value="InterPro"/>
</dbReference>
<feature type="transmembrane region" description="Helical" evidence="8">
    <location>
        <begin position="258"/>
        <end position="282"/>
    </location>
</feature>
<dbReference type="InterPro" id="IPR051449">
    <property type="entry name" value="ABC-2_transporter_component"/>
</dbReference>
<dbReference type="InterPro" id="IPR047817">
    <property type="entry name" value="ABC2_TM_bact-type"/>
</dbReference>
<evidence type="ECO:0000256" key="4">
    <source>
        <dbReference type="ARBA" id="ARBA00022475"/>
    </source>
</evidence>
<dbReference type="Gene3D" id="3.40.1710.10">
    <property type="entry name" value="abc type-2 transporter like domain"/>
    <property type="match status" value="1"/>
</dbReference>
<dbReference type="PANTHER" id="PTHR30294:SF29">
    <property type="entry name" value="MULTIDRUG ABC TRANSPORTER PERMEASE YBHS-RELATED"/>
    <property type="match status" value="1"/>
</dbReference>
<evidence type="ECO:0000256" key="2">
    <source>
        <dbReference type="ARBA" id="ARBA00007783"/>
    </source>
</evidence>
<keyword evidence="7 8" id="KW-0472">Membrane</keyword>
<reference evidence="11 12" key="1">
    <citation type="submission" date="2018-03" db="EMBL/GenBank/DDBJ databases">
        <title>Genomic Encyclopedia of Archaeal and Bacterial Type Strains, Phase II (KMG-II): from individual species to whole genera.</title>
        <authorList>
            <person name="Goeker M."/>
        </authorList>
    </citation>
    <scope>NUCLEOTIDE SEQUENCE [LARGE SCALE GENOMIC DNA]</scope>
    <source>
        <strain evidence="11 12">DSM 27267</strain>
    </source>
</reference>
<sequence>MKILRYLLQKEFIQIIRNKSMWPIIFVMPIVQMLILVNAATLELKKSDVLVVDQDMSDASRQLVNKLEGNPFFKVIQVNDADFDADDQLLKGKANVVLDIPQNFERDLRRDNKVSLQLRVDAINSMSAELTWSYMNSLIRDYNNNLRASWMGVSKFDPPQQIVVSPRYWYNPTLIYAFYMAPGVMVILVTVVGMFLSAVNLVREKEIGTMEQLNVTPIKKYQFIAAKMIPFLVIALVVLSFGLLIAKLVFNLPFHGNLLVLYGFTTVFLLGVMGLGLFISVVSDTQQQVFFLSYFFLLIFILMSGLFTPVESMPKWAQLLDHLNPLYYMMKVIRNVVLKGSGFFDLKYEFLSMLGYGVVMFSLAVMRYRKTA</sequence>
<feature type="transmembrane region" description="Helical" evidence="8">
    <location>
        <begin position="223"/>
        <end position="246"/>
    </location>
</feature>
<dbReference type="Proteomes" id="UP000396862">
    <property type="component" value="Unassembled WGS sequence"/>
</dbReference>
<evidence type="ECO:0000256" key="8">
    <source>
        <dbReference type="SAM" id="Phobius"/>
    </source>
</evidence>
<evidence type="ECO:0000256" key="1">
    <source>
        <dbReference type="ARBA" id="ARBA00004651"/>
    </source>
</evidence>